<sequence>MVWIQRLAFFLLIFYISCTSEIQNNGNVFVIATYDDVADWDPATAYSLEVLPMSNIYEPLLWLDASDNDHKIIPGLATAYTKSKDGLVWKFALRKNVYFHDGQYFNADAVKYVIDRNKSFYRGASYIWSNVKEVRVDGEHDVTFILDKPVPLDRIVSSQYGAWMYSPATKNMSPDSIGSGFVAGTGPYMFNSWQRNHQIELVRNNTYWGGWDKPHYFETIQIRVVSESSTRLQMVESGLADYAVLIPNQLLDRLKNLDDVNVSFFPAWINHFYLLNTKKHPTDNVFVRRAIAAAFDRKKINQYIYGNLGRVPIGLIPSNTPLFIAPDSLISFDLQKAENYLKQSGLSNKEINIDFFYVSTSEEYRLTALTMFDNLRKIGINTKLKPGLWSTNWEKAKNIKTAPNIISMAWWPTYSSPSDWFFGLYETQKNPLFNLSYYSNPEVDSLITIAWEYETTQPEKSKKHYKAIQEKLIDDCVVIPASDLNVQSVYRADIHGLRANPAYSTLLIYNLERKSD</sequence>
<comment type="similarity">
    <text evidence="1">Belongs to the bacterial solute-binding protein 5 family.</text>
</comment>
<dbReference type="GO" id="GO:0043190">
    <property type="term" value="C:ATP-binding cassette (ABC) transporter complex"/>
    <property type="evidence" value="ECO:0007669"/>
    <property type="project" value="InterPro"/>
</dbReference>
<evidence type="ECO:0000256" key="2">
    <source>
        <dbReference type="ARBA" id="ARBA00022448"/>
    </source>
</evidence>
<dbReference type="InterPro" id="IPR000914">
    <property type="entry name" value="SBP_5_dom"/>
</dbReference>
<dbReference type="Pfam" id="PF00496">
    <property type="entry name" value="SBP_bac_5"/>
    <property type="match status" value="1"/>
</dbReference>
<feature type="domain" description="Solute-binding protein family 5" evidence="4">
    <location>
        <begin position="71"/>
        <end position="428"/>
    </location>
</feature>
<dbReference type="GO" id="GO:0042597">
    <property type="term" value="C:periplasmic space"/>
    <property type="evidence" value="ECO:0007669"/>
    <property type="project" value="UniProtKB-ARBA"/>
</dbReference>
<name>A0A381TZK4_9ZZZZ</name>
<dbReference type="InterPro" id="IPR030678">
    <property type="entry name" value="Peptide/Ni-bd"/>
</dbReference>
<keyword evidence="2" id="KW-0813">Transport</keyword>
<evidence type="ECO:0000259" key="4">
    <source>
        <dbReference type="Pfam" id="PF00496"/>
    </source>
</evidence>
<dbReference type="PIRSF" id="PIRSF002741">
    <property type="entry name" value="MppA"/>
    <property type="match status" value="1"/>
</dbReference>
<proteinExistence type="inferred from homology"/>
<gene>
    <name evidence="5" type="ORF">METZ01_LOCUS73755</name>
</gene>
<evidence type="ECO:0000256" key="3">
    <source>
        <dbReference type="ARBA" id="ARBA00022729"/>
    </source>
</evidence>
<dbReference type="GO" id="GO:0015833">
    <property type="term" value="P:peptide transport"/>
    <property type="evidence" value="ECO:0007669"/>
    <property type="project" value="TreeGrafter"/>
</dbReference>
<dbReference type="PANTHER" id="PTHR30290">
    <property type="entry name" value="PERIPLASMIC BINDING COMPONENT OF ABC TRANSPORTER"/>
    <property type="match status" value="1"/>
</dbReference>
<dbReference type="InterPro" id="IPR039424">
    <property type="entry name" value="SBP_5"/>
</dbReference>
<dbReference type="Gene3D" id="3.40.190.10">
    <property type="entry name" value="Periplasmic binding protein-like II"/>
    <property type="match status" value="1"/>
</dbReference>
<dbReference type="Gene3D" id="3.10.105.10">
    <property type="entry name" value="Dipeptide-binding Protein, Domain 3"/>
    <property type="match status" value="1"/>
</dbReference>
<protein>
    <recommendedName>
        <fullName evidence="4">Solute-binding protein family 5 domain-containing protein</fullName>
    </recommendedName>
</protein>
<accession>A0A381TZK4</accession>
<dbReference type="EMBL" id="UINC01005369">
    <property type="protein sequence ID" value="SVA20901.1"/>
    <property type="molecule type" value="Genomic_DNA"/>
</dbReference>
<dbReference type="CDD" id="cd08512">
    <property type="entry name" value="PBP2_NikA_DppA_OppA_like_7"/>
    <property type="match status" value="1"/>
</dbReference>
<dbReference type="GO" id="GO:1904680">
    <property type="term" value="F:peptide transmembrane transporter activity"/>
    <property type="evidence" value="ECO:0007669"/>
    <property type="project" value="TreeGrafter"/>
</dbReference>
<dbReference type="AlphaFoldDB" id="A0A381TZK4"/>
<dbReference type="SUPFAM" id="SSF53850">
    <property type="entry name" value="Periplasmic binding protein-like II"/>
    <property type="match status" value="1"/>
</dbReference>
<reference evidence="5" key="1">
    <citation type="submission" date="2018-05" db="EMBL/GenBank/DDBJ databases">
        <authorList>
            <person name="Lanie J.A."/>
            <person name="Ng W.-L."/>
            <person name="Kazmierczak K.M."/>
            <person name="Andrzejewski T.M."/>
            <person name="Davidsen T.M."/>
            <person name="Wayne K.J."/>
            <person name="Tettelin H."/>
            <person name="Glass J.I."/>
            <person name="Rusch D."/>
            <person name="Podicherti R."/>
            <person name="Tsui H.-C.T."/>
            <person name="Winkler M.E."/>
        </authorList>
    </citation>
    <scope>NUCLEOTIDE SEQUENCE</scope>
</reference>
<organism evidence="5">
    <name type="scientific">marine metagenome</name>
    <dbReference type="NCBI Taxonomy" id="408172"/>
    <lineage>
        <taxon>unclassified sequences</taxon>
        <taxon>metagenomes</taxon>
        <taxon>ecological metagenomes</taxon>
    </lineage>
</organism>
<dbReference type="PANTHER" id="PTHR30290:SF9">
    <property type="entry name" value="OLIGOPEPTIDE-BINDING PROTEIN APPA"/>
    <property type="match status" value="1"/>
</dbReference>
<evidence type="ECO:0000256" key="1">
    <source>
        <dbReference type="ARBA" id="ARBA00005695"/>
    </source>
</evidence>
<evidence type="ECO:0000313" key="5">
    <source>
        <dbReference type="EMBL" id="SVA20901.1"/>
    </source>
</evidence>
<keyword evidence="3" id="KW-0732">Signal</keyword>